<dbReference type="InterPro" id="IPR058541">
    <property type="entry name" value="Ig_TPPC8_1st"/>
</dbReference>
<dbReference type="GO" id="GO:0000956">
    <property type="term" value="P:nuclear-transcribed mRNA catabolic process"/>
    <property type="evidence" value="ECO:0007669"/>
    <property type="project" value="UniProtKB-ARBA"/>
</dbReference>
<evidence type="ECO:0000259" key="9">
    <source>
        <dbReference type="Pfam" id="PF03725"/>
    </source>
</evidence>
<dbReference type="SUPFAM" id="SSF54211">
    <property type="entry name" value="Ribosomal protein S5 domain 2-like"/>
    <property type="match status" value="1"/>
</dbReference>
<dbReference type="Pfam" id="PF03725">
    <property type="entry name" value="RNase_PH_C"/>
    <property type="match status" value="1"/>
</dbReference>
<comment type="caution">
    <text evidence="11">The sequence shown here is derived from an EMBL/GenBank/DDBJ whole genome shotgun (WGS) entry which is preliminary data.</text>
</comment>
<comment type="subcellular location">
    <subcellularLocation>
        <location evidence="1">Cytoplasm</location>
    </subcellularLocation>
    <subcellularLocation>
        <location evidence="2">Nucleus</location>
        <location evidence="2">Nucleolus</location>
    </subcellularLocation>
</comment>
<dbReference type="InterPro" id="IPR001247">
    <property type="entry name" value="ExoRNase_PH_dom1"/>
</dbReference>
<evidence type="ECO:0000259" key="10">
    <source>
        <dbReference type="Pfam" id="PF24545"/>
    </source>
</evidence>
<dbReference type="FunFam" id="3.30.230.70:FF:000004">
    <property type="entry name" value="Exosome complex component Rrp41"/>
    <property type="match status" value="1"/>
</dbReference>
<sequence>MSRQELLSPEGLRVDGRRANELRRILCRASVLNTADGSAYYEQGNTKVLVAVYGPREARIRGVGVPTDRAVVNVEFNVAPFSTSERRQRSKGDKRLLEVASFVRQTFEGAIQRAVYPRSQIDIYLHLLQHDGGTLEACINAATLALVDAGVAMDDYVCACTAGFVDETPVLDLNGVEESALETPALTVAVLPRSGNVALLQMESRLHSAKFDPVVELAVEGCKHIHHKLDDAVLAAAGRREFVAKALCPRILVVATAPIADACAVNGCGTFAELLAPFGQDVSTQITVQDGQGAPYFLDKLDVRFTADFALKRHVQPSPDEIDALVRRSAGEDSAAAAAAAQARMPLTATASGADRVADGDPGEWAPWYLRFRQHWANEMPPSEHEGFMHPVACLLVASGSEDDPVGALRALQSHPAVQRVQQQSFSSGSALLCHMLVHDGRDAGGLQTIDQKFDQVRRGLGQNSMLLSINSNSSGAGPDEAADRAKISSAWANTWPTMHPLAPPPDATFGGMLTMRDVAALRDAVKQLMVRSVVPHMQYLIRTLSDQTASQRRGITGRLFSAGRRYFGAGAKAGSTATGADGEAYFRYDSPEGMMRKLADYSFMLKDYRFAQSVYQVARRDFQSEKAWKCYAGAQEMVGVCKLMWEAQAAKAEAEANFDDAVAVYLHKTYAPCHYFAVRSVVLCYELLRHSRLFALAPRALLQLPPSPPGLHALLAEQAAYAHLQRPARPELRRFALYAMVAARSYQAAGLGELARRCLRMVRLALGPDGAEPGPESAATAAASLPSRSGWSSIDSYVNHELGQQCVAAREYGDALHYFMALLGSGQIPAKLQSTYLQELLQLYLERSDSSGGGGDSSAEQLDPAVELAIPEIDARLARVIMSPDLEGEDGVLRWRLGGAPSREAAEAASPCCSVGEDVAVLLMVTNPLTVGITLNGFTLECEMAAADGETAAAAAPEVSAVESVVLEGGQTAMVSVTVTPRCAGSLEIRGARYTLCDILPVRKPLVVPGRRLNDTKEQRAAPAYSPDTCLGFRVDPEFPRLEVALDGIPDTLASGSMHRAAIRIVNRGPLPCRSIALWVSHPPFFDVRSPTVSGGDGAAADDMYVRADTVPETEEASVANSLRDCSTLVLVGPAAEGGGSDGPWPLVPLEGLEPGAAMVVPMWVRGDRVGAHTLSLALGASTADASRRLLAGGALGCEMRSRRFDIDLVVTPSLRVNAFVRPSLRDPHERILGIEIENMRPGPDIQLLQTTFVSGHYELVPLRATDGRPPPAPGHGMNVGPRQTVSLVYRARPRQLPAGGPTPEQFTVRALQQYIYSKEKPSAAPGPITLVYSTAVLGGGGGGGGGGAQGVDVVRSPLQAFSARAQAHRRRAALRSRFPLIPERHHPALFPLYETFGIDFMLLWREIDDDGGGGSGCSGHHSITGIDLGVPHDYIVEALDPPAEGAARAWLANTVQEREALVQSIAAAAAATTAAADGRHERPLDVAMRVTQTASGGEGALHEAEVAVTVYNHSWRYAYDATLDLISPAELGRLVPAGVRLDYSGPRSAWSWCGATRHTVSVPPLGSAVVHARLACCAPGMLDVGLWALAARAQPLPGEAQPAAHHHRPRSIEAQIYPLQPCLVCIA</sequence>
<dbReference type="GO" id="GO:0005730">
    <property type="term" value="C:nucleolus"/>
    <property type="evidence" value="ECO:0007669"/>
    <property type="project" value="UniProtKB-SubCell"/>
</dbReference>
<dbReference type="InterPro" id="IPR027408">
    <property type="entry name" value="PNPase/RNase_PH_dom_sf"/>
</dbReference>
<dbReference type="GO" id="GO:0010467">
    <property type="term" value="P:gene expression"/>
    <property type="evidence" value="ECO:0007669"/>
    <property type="project" value="UniProtKB-ARBA"/>
</dbReference>
<proteinExistence type="inferred from homology"/>
<evidence type="ECO:0000313" key="12">
    <source>
        <dbReference type="Proteomes" id="UP001140217"/>
    </source>
</evidence>
<comment type="similarity">
    <text evidence="3">Belongs to the RNase PH family.</text>
</comment>
<keyword evidence="12" id="KW-1185">Reference proteome</keyword>
<dbReference type="InterPro" id="IPR020568">
    <property type="entry name" value="Ribosomal_Su5_D2-typ_SF"/>
</dbReference>
<reference evidence="11" key="1">
    <citation type="submission" date="2022-07" db="EMBL/GenBank/DDBJ databases">
        <title>Phylogenomic reconstructions and comparative analyses of Kickxellomycotina fungi.</title>
        <authorList>
            <person name="Reynolds N.K."/>
            <person name="Stajich J.E."/>
            <person name="Barry K."/>
            <person name="Grigoriev I.V."/>
            <person name="Crous P."/>
            <person name="Smith M.E."/>
        </authorList>
    </citation>
    <scope>NUCLEOTIDE SEQUENCE</scope>
    <source>
        <strain evidence="11">NBRC 105414</strain>
    </source>
</reference>
<organism evidence="11 12">
    <name type="scientific">Coemansia javaensis</name>
    <dbReference type="NCBI Taxonomy" id="2761396"/>
    <lineage>
        <taxon>Eukaryota</taxon>
        <taxon>Fungi</taxon>
        <taxon>Fungi incertae sedis</taxon>
        <taxon>Zoopagomycota</taxon>
        <taxon>Kickxellomycotina</taxon>
        <taxon>Kickxellomycetes</taxon>
        <taxon>Kickxellales</taxon>
        <taxon>Kickxellaceae</taxon>
        <taxon>Coemansia</taxon>
    </lineage>
</organism>
<dbReference type="InterPro" id="IPR036345">
    <property type="entry name" value="ExoRNase_PH_dom2_sf"/>
</dbReference>
<comment type="subunit">
    <text evidence="6">Component of the RNA exosome complex. Specifically part of the catalytically inactive RNA exosome core complex (Exo-9) which may associate with the catalytic subunits RRP6 and DIS3 in cytoplasmic- and nuclear-specific RNA exosome complex forms. Exo-9 is formed by a hexameric base ring of RNase PH domain-containing subunits and a cap ring consisting of CSL4, RRP4 and RRP40.</text>
</comment>
<dbReference type="Pfam" id="PF01138">
    <property type="entry name" value="RNase_PH"/>
    <property type="match status" value="1"/>
</dbReference>
<feature type="domain" description="TPPC8 first Ig-like" evidence="10">
    <location>
        <begin position="907"/>
        <end position="1054"/>
    </location>
</feature>
<dbReference type="InterPro" id="IPR015847">
    <property type="entry name" value="ExoRNase_PH_dom2"/>
</dbReference>
<evidence type="ECO:0000256" key="6">
    <source>
        <dbReference type="ARBA" id="ARBA00063066"/>
    </source>
</evidence>
<dbReference type="Pfam" id="PF24545">
    <property type="entry name" value="Ig_TPPC8_1st"/>
    <property type="match status" value="1"/>
</dbReference>
<evidence type="ECO:0000256" key="2">
    <source>
        <dbReference type="ARBA" id="ARBA00004604"/>
    </source>
</evidence>
<evidence type="ECO:0000256" key="4">
    <source>
        <dbReference type="ARBA" id="ARBA00022490"/>
    </source>
</evidence>
<dbReference type="PANTHER" id="PTHR12975:SF6">
    <property type="entry name" value="TRAFFICKING PROTEIN PARTICLE COMPLEX SUBUNIT 8"/>
    <property type="match status" value="1"/>
</dbReference>
<evidence type="ECO:0000256" key="7">
    <source>
        <dbReference type="ARBA" id="ARBA00077929"/>
    </source>
</evidence>
<feature type="domain" description="Exoribonuclease phosphorolytic" evidence="8">
    <location>
        <begin position="21"/>
        <end position="151"/>
    </location>
</feature>
<dbReference type="GO" id="GO:0071027">
    <property type="term" value="P:nuclear RNA surveillance"/>
    <property type="evidence" value="ECO:0007669"/>
    <property type="project" value="UniProtKB-ARBA"/>
</dbReference>
<evidence type="ECO:0000256" key="5">
    <source>
        <dbReference type="ARBA" id="ARBA00022835"/>
    </source>
</evidence>
<name>A0A9W8HHK3_9FUNG</name>
<keyword evidence="4" id="KW-0963">Cytoplasm</keyword>
<dbReference type="PANTHER" id="PTHR12975">
    <property type="entry name" value="TRANSPORT PROTEIN TRAPP"/>
    <property type="match status" value="1"/>
</dbReference>
<dbReference type="GO" id="GO:0000176">
    <property type="term" value="C:nuclear exosome (RNase complex)"/>
    <property type="evidence" value="ECO:0007669"/>
    <property type="project" value="UniProtKB-ARBA"/>
</dbReference>
<feature type="domain" description="Exoribonuclease phosphorolytic" evidence="9">
    <location>
        <begin position="155"/>
        <end position="220"/>
    </location>
</feature>
<evidence type="ECO:0000256" key="3">
    <source>
        <dbReference type="ARBA" id="ARBA00006678"/>
    </source>
</evidence>
<dbReference type="CDD" id="cd11370">
    <property type="entry name" value="RNase_PH_RRP41"/>
    <property type="match status" value="1"/>
</dbReference>
<dbReference type="SUPFAM" id="SSF55666">
    <property type="entry name" value="Ribonuclease PH domain 2-like"/>
    <property type="match status" value="1"/>
</dbReference>
<dbReference type="Proteomes" id="UP001140217">
    <property type="component" value="Unassembled WGS sequence"/>
</dbReference>
<keyword evidence="5" id="KW-0271">Exosome</keyword>
<dbReference type="OrthoDB" id="437922at2759"/>
<accession>A0A9W8HHK3</accession>
<evidence type="ECO:0000256" key="1">
    <source>
        <dbReference type="ARBA" id="ARBA00004496"/>
    </source>
</evidence>
<dbReference type="Pfam" id="PF12739">
    <property type="entry name" value="TRAPPC-Trs85"/>
    <property type="match status" value="1"/>
</dbReference>
<evidence type="ECO:0000259" key="8">
    <source>
        <dbReference type="Pfam" id="PF01138"/>
    </source>
</evidence>
<dbReference type="GO" id="GO:1990072">
    <property type="term" value="C:TRAPPIII protein complex"/>
    <property type="evidence" value="ECO:0007669"/>
    <property type="project" value="TreeGrafter"/>
</dbReference>
<dbReference type="EMBL" id="JANBUL010000067">
    <property type="protein sequence ID" value="KAJ2782640.1"/>
    <property type="molecule type" value="Genomic_DNA"/>
</dbReference>
<evidence type="ECO:0000313" key="11">
    <source>
        <dbReference type="EMBL" id="KAJ2782640.1"/>
    </source>
</evidence>
<gene>
    <name evidence="11" type="ORF">H4R18_002160</name>
</gene>
<dbReference type="InterPro" id="IPR024420">
    <property type="entry name" value="TRAPP_III_complex_Trs85"/>
</dbReference>
<dbReference type="Gene3D" id="3.30.230.70">
    <property type="entry name" value="GHMP Kinase, N-terminal domain"/>
    <property type="match status" value="1"/>
</dbReference>
<protein>
    <recommendedName>
        <fullName evidence="7">Ribosomal RNA-processing protein 41</fullName>
    </recommendedName>
</protein>